<dbReference type="InterPro" id="IPR000182">
    <property type="entry name" value="GNAT_dom"/>
</dbReference>
<protein>
    <recommendedName>
        <fullName evidence="1">N-acetyltransferase domain-containing protein</fullName>
    </recommendedName>
</protein>
<dbReference type="Pfam" id="PF00583">
    <property type="entry name" value="Acetyltransf_1"/>
    <property type="match status" value="1"/>
</dbReference>
<comment type="caution">
    <text evidence="2">The sequence shown here is derived from an EMBL/GenBank/DDBJ whole genome shotgun (WGS) entry which is preliminary data.</text>
</comment>
<name>A0ABQ4KG74_9BACI</name>
<evidence type="ECO:0000259" key="1">
    <source>
        <dbReference type="PROSITE" id="PS51186"/>
    </source>
</evidence>
<feature type="domain" description="N-acetyltransferase" evidence="1">
    <location>
        <begin position="2"/>
        <end position="165"/>
    </location>
</feature>
<gene>
    <name evidence="2" type="ORF">J8TS2_12840</name>
</gene>
<sequence>MLKWRDYDPNVDKEIDSWILANFSKNAHLINKYAFFNEPASEQYRWYKEHPKEGSNIADFFKVVEINNEVIAFLILNYFRDDSERLVLGVNPIAVEPNQINKGNGTLVLTDLITNSDTIIGHKVDVFYAGIDEKNNISTKVFKNLGFKESGRSDDKEFVYYELKR</sequence>
<dbReference type="Proteomes" id="UP000679950">
    <property type="component" value="Unassembled WGS sequence"/>
</dbReference>
<accession>A0ABQ4KG74</accession>
<proteinExistence type="predicted"/>
<dbReference type="SUPFAM" id="SSF55729">
    <property type="entry name" value="Acyl-CoA N-acyltransferases (Nat)"/>
    <property type="match status" value="1"/>
</dbReference>
<dbReference type="PROSITE" id="PS51186">
    <property type="entry name" value="GNAT"/>
    <property type="match status" value="1"/>
</dbReference>
<dbReference type="EMBL" id="BORB01000008">
    <property type="protein sequence ID" value="GIN56965.1"/>
    <property type="molecule type" value="Genomic_DNA"/>
</dbReference>
<evidence type="ECO:0000313" key="3">
    <source>
        <dbReference type="Proteomes" id="UP000679950"/>
    </source>
</evidence>
<dbReference type="RefSeq" id="WP_191967367.1">
    <property type="nucleotide sequence ID" value="NZ_BORB01000008.1"/>
</dbReference>
<dbReference type="InterPro" id="IPR016181">
    <property type="entry name" value="Acyl_CoA_acyltransferase"/>
</dbReference>
<evidence type="ECO:0000313" key="2">
    <source>
        <dbReference type="EMBL" id="GIN56965.1"/>
    </source>
</evidence>
<dbReference type="Gene3D" id="3.40.630.30">
    <property type="match status" value="1"/>
</dbReference>
<organism evidence="2 3">
    <name type="scientific">Lederbergia ruris</name>
    <dbReference type="NCBI Taxonomy" id="217495"/>
    <lineage>
        <taxon>Bacteria</taxon>
        <taxon>Bacillati</taxon>
        <taxon>Bacillota</taxon>
        <taxon>Bacilli</taxon>
        <taxon>Bacillales</taxon>
        <taxon>Bacillaceae</taxon>
        <taxon>Lederbergia</taxon>
    </lineage>
</organism>
<reference evidence="2 3" key="1">
    <citation type="submission" date="2021-03" db="EMBL/GenBank/DDBJ databases">
        <title>Antimicrobial resistance genes in bacteria isolated from Japanese honey, and their potential for conferring macrolide and lincosamide resistance in the American foulbrood pathogen Paenibacillus larvae.</title>
        <authorList>
            <person name="Okamoto M."/>
            <person name="Kumagai M."/>
            <person name="Kanamori H."/>
            <person name="Takamatsu D."/>
        </authorList>
    </citation>
    <scope>NUCLEOTIDE SEQUENCE [LARGE SCALE GENOMIC DNA]</scope>
    <source>
        <strain evidence="2 3">J8TS2</strain>
    </source>
</reference>
<keyword evidence="3" id="KW-1185">Reference proteome</keyword>